<gene>
    <name evidence="10" type="ordered locus">Acid345_1445</name>
</gene>
<keyword evidence="6" id="KW-0472">Membrane</keyword>
<proteinExistence type="inferred from homology"/>
<feature type="compositionally biased region" description="Pro residues" evidence="8">
    <location>
        <begin position="673"/>
        <end position="690"/>
    </location>
</feature>
<keyword evidence="11" id="KW-1185">Reference proteome</keyword>
<name>Q1IRQ3_KORVE</name>
<dbReference type="SUPFAM" id="SSF56954">
    <property type="entry name" value="Outer membrane efflux proteins (OEP)"/>
    <property type="match status" value="1"/>
</dbReference>
<dbReference type="PANTHER" id="PTHR30026">
    <property type="entry name" value="OUTER MEMBRANE PROTEIN TOLC"/>
    <property type="match status" value="1"/>
</dbReference>
<evidence type="ECO:0000256" key="7">
    <source>
        <dbReference type="ARBA" id="ARBA00023237"/>
    </source>
</evidence>
<dbReference type="GO" id="GO:0015562">
    <property type="term" value="F:efflux transmembrane transporter activity"/>
    <property type="evidence" value="ECO:0007669"/>
    <property type="project" value="InterPro"/>
</dbReference>
<evidence type="ECO:0000313" key="10">
    <source>
        <dbReference type="EMBL" id="ABF40447.1"/>
    </source>
</evidence>
<keyword evidence="9" id="KW-0732">Signal</keyword>
<dbReference type="eggNOG" id="COG1538">
    <property type="taxonomic scope" value="Bacteria"/>
</dbReference>
<dbReference type="EMBL" id="CP000360">
    <property type="protein sequence ID" value="ABF40447.1"/>
    <property type="molecule type" value="Genomic_DNA"/>
</dbReference>
<dbReference type="Proteomes" id="UP000002432">
    <property type="component" value="Chromosome"/>
</dbReference>
<dbReference type="STRING" id="204669.Acid345_1445"/>
<accession>Q1IRQ3</accession>
<dbReference type="GO" id="GO:0015288">
    <property type="term" value="F:porin activity"/>
    <property type="evidence" value="ECO:0007669"/>
    <property type="project" value="TreeGrafter"/>
</dbReference>
<feature type="region of interest" description="Disordered" evidence="8">
    <location>
        <begin position="660"/>
        <end position="690"/>
    </location>
</feature>
<dbReference type="PANTHER" id="PTHR30026:SF23">
    <property type="entry name" value="TO APRF-PUTATIVE OUTER MEMBRANE EFFLUX PROTEIN OR SECRETED ALKALINE PHOSPHATASE-RELATED"/>
    <property type="match status" value="1"/>
</dbReference>
<keyword evidence="3" id="KW-0813">Transport</keyword>
<evidence type="ECO:0000256" key="4">
    <source>
        <dbReference type="ARBA" id="ARBA00022452"/>
    </source>
</evidence>
<dbReference type="Pfam" id="PF02321">
    <property type="entry name" value="OEP"/>
    <property type="match status" value="2"/>
</dbReference>
<dbReference type="GO" id="GO:0009279">
    <property type="term" value="C:cell outer membrane"/>
    <property type="evidence" value="ECO:0007669"/>
    <property type="project" value="UniProtKB-SubCell"/>
</dbReference>
<protein>
    <submittedName>
        <fullName evidence="10">Outer membrane efflux protein</fullName>
    </submittedName>
</protein>
<evidence type="ECO:0000256" key="1">
    <source>
        <dbReference type="ARBA" id="ARBA00004442"/>
    </source>
</evidence>
<sequence>MSVSRTVVITARTVIFSMMLGMVAPAFAQNQAPAPTPNLPDAPKAASASAPVNGGVMSVDYSKPKTYWFNPVGTYSERKVPAPNFANTARVDSVMRDGKIYLSMSDALALALENNLDIAIARYNLPIADTDILSTKAGSAARGVNAGVVQNTPGGGVGGIGASSTGGGAGGTTAGAGGVGTGIGGIVASTTGAGSTVGNYDPFITGNVQGEHTRAVVTTSYIPVPFIVQNNTTYNFNYAQSWYTGTSANIGWQNTRQAGGLNVLDPYLNSTFRFTLTQHLLQGFGLGPNMRFIRIAQNDKKITDSAFRQQVRETVSQIQNIYWDLVAAYEDVKVKQRALEFAQRTFSDNQKQVQIGTLAPIEVVHAQSTVSTAQQDLIVSQTSLQLQQLLMKNAITRNMGDPILAAAEVIPTDTMQVDANEVDASVDELIKTAQEHSPEIEQAQIDLKNREITMKSTKNALLPSLDAYGFYGAAGNAGEPIPGAGSTINPSGYGDALGHLVDSSSPDKGLGVTLTIPIRNRAAQATQVRSQLEFRQAQMRLQQLFNQVNIQVRNAAFAVQQDRARVKAAQASREYALQSLEAEQKKYALGASTSTLVLQNQSGFENAENLLVSALTAYEKHKVELDRVTSQTLDKNRIELADSTKGVVNTAPQVPGVIKITSDVNNPANEPQHPAPPQQPQPETPQQPQK</sequence>
<dbReference type="AlphaFoldDB" id="Q1IRQ3"/>
<feature type="chain" id="PRO_5004191674" evidence="9">
    <location>
        <begin position="29"/>
        <end position="690"/>
    </location>
</feature>
<evidence type="ECO:0000256" key="5">
    <source>
        <dbReference type="ARBA" id="ARBA00022692"/>
    </source>
</evidence>
<dbReference type="InterPro" id="IPR051906">
    <property type="entry name" value="TolC-like"/>
</dbReference>
<evidence type="ECO:0000256" key="8">
    <source>
        <dbReference type="SAM" id="MobiDB-lite"/>
    </source>
</evidence>
<comment type="similarity">
    <text evidence="2">Belongs to the outer membrane factor (OMF) (TC 1.B.17) family.</text>
</comment>
<dbReference type="EnsemblBacteria" id="ABF40447">
    <property type="protein sequence ID" value="ABF40447"/>
    <property type="gene ID" value="Acid345_1445"/>
</dbReference>
<dbReference type="InterPro" id="IPR003423">
    <property type="entry name" value="OMP_efflux"/>
</dbReference>
<comment type="subcellular location">
    <subcellularLocation>
        <location evidence="1">Cell outer membrane</location>
    </subcellularLocation>
</comment>
<evidence type="ECO:0000313" key="11">
    <source>
        <dbReference type="Proteomes" id="UP000002432"/>
    </source>
</evidence>
<dbReference type="GO" id="GO:1990281">
    <property type="term" value="C:efflux pump complex"/>
    <property type="evidence" value="ECO:0007669"/>
    <property type="project" value="TreeGrafter"/>
</dbReference>
<dbReference type="Gene3D" id="1.20.1600.10">
    <property type="entry name" value="Outer membrane efflux proteins (OEP)"/>
    <property type="match status" value="1"/>
</dbReference>
<evidence type="ECO:0000256" key="9">
    <source>
        <dbReference type="SAM" id="SignalP"/>
    </source>
</evidence>
<keyword evidence="4" id="KW-1134">Transmembrane beta strand</keyword>
<organism evidence="10 11">
    <name type="scientific">Koribacter versatilis (strain Ellin345)</name>
    <dbReference type="NCBI Taxonomy" id="204669"/>
    <lineage>
        <taxon>Bacteria</taxon>
        <taxon>Pseudomonadati</taxon>
        <taxon>Acidobacteriota</taxon>
        <taxon>Terriglobia</taxon>
        <taxon>Terriglobales</taxon>
        <taxon>Candidatus Korobacteraceae</taxon>
        <taxon>Candidatus Korobacter</taxon>
    </lineage>
</organism>
<dbReference type="RefSeq" id="WP_011522249.1">
    <property type="nucleotide sequence ID" value="NC_008009.1"/>
</dbReference>
<reference evidence="10 11" key="1">
    <citation type="journal article" date="2009" name="Appl. Environ. Microbiol.">
        <title>Three genomes from the phylum Acidobacteria provide insight into the lifestyles of these microorganisms in soils.</title>
        <authorList>
            <person name="Ward N.L."/>
            <person name="Challacombe J.F."/>
            <person name="Janssen P.H."/>
            <person name="Henrissat B."/>
            <person name="Coutinho P.M."/>
            <person name="Wu M."/>
            <person name="Xie G."/>
            <person name="Haft D.H."/>
            <person name="Sait M."/>
            <person name="Badger J."/>
            <person name="Barabote R.D."/>
            <person name="Bradley B."/>
            <person name="Brettin T.S."/>
            <person name="Brinkac L.M."/>
            <person name="Bruce D."/>
            <person name="Creasy T."/>
            <person name="Daugherty S.C."/>
            <person name="Davidsen T.M."/>
            <person name="DeBoy R.T."/>
            <person name="Detter J.C."/>
            <person name="Dodson R.J."/>
            <person name="Durkin A.S."/>
            <person name="Ganapathy A."/>
            <person name="Gwinn-Giglio M."/>
            <person name="Han C.S."/>
            <person name="Khouri H."/>
            <person name="Kiss H."/>
            <person name="Kothari S.P."/>
            <person name="Madupu R."/>
            <person name="Nelson K.E."/>
            <person name="Nelson W.C."/>
            <person name="Paulsen I."/>
            <person name="Penn K."/>
            <person name="Ren Q."/>
            <person name="Rosovitz M.J."/>
            <person name="Selengut J.D."/>
            <person name="Shrivastava S."/>
            <person name="Sullivan S.A."/>
            <person name="Tapia R."/>
            <person name="Thompson L.S."/>
            <person name="Watkins K.L."/>
            <person name="Yang Q."/>
            <person name="Yu C."/>
            <person name="Zafar N."/>
            <person name="Zhou L."/>
            <person name="Kuske C.R."/>
        </authorList>
    </citation>
    <scope>NUCLEOTIDE SEQUENCE [LARGE SCALE GENOMIC DNA]</scope>
    <source>
        <strain evidence="10 11">Ellin345</strain>
    </source>
</reference>
<feature type="signal peptide" evidence="9">
    <location>
        <begin position="1"/>
        <end position="28"/>
    </location>
</feature>
<keyword evidence="7" id="KW-0998">Cell outer membrane</keyword>
<dbReference type="HOGENOM" id="CLU_022604_0_0_0"/>
<evidence type="ECO:0000256" key="6">
    <source>
        <dbReference type="ARBA" id="ARBA00023136"/>
    </source>
</evidence>
<keyword evidence="5" id="KW-0812">Transmembrane</keyword>
<dbReference type="KEGG" id="aba:Acid345_1445"/>
<evidence type="ECO:0000256" key="2">
    <source>
        <dbReference type="ARBA" id="ARBA00007613"/>
    </source>
</evidence>
<dbReference type="OrthoDB" id="102194at2"/>
<evidence type="ECO:0000256" key="3">
    <source>
        <dbReference type="ARBA" id="ARBA00022448"/>
    </source>
</evidence>